<dbReference type="EMBL" id="JACIHM010000009">
    <property type="protein sequence ID" value="MBB4448887.1"/>
    <property type="molecule type" value="Genomic_DNA"/>
</dbReference>
<protein>
    <submittedName>
        <fullName evidence="1">Uncharacterized protein</fullName>
    </submittedName>
</protein>
<organism evidence="1 2">
    <name type="scientific">Aliirhizobium cellulosilyticum</name>
    <dbReference type="NCBI Taxonomy" id="393664"/>
    <lineage>
        <taxon>Bacteria</taxon>
        <taxon>Pseudomonadati</taxon>
        <taxon>Pseudomonadota</taxon>
        <taxon>Alphaproteobacteria</taxon>
        <taxon>Hyphomicrobiales</taxon>
        <taxon>Rhizobiaceae</taxon>
        <taxon>Aliirhizobium</taxon>
    </lineage>
</organism>
<sequence length="134" mass="14128">MMMVPSGRVTLAVEKDCVPAGPVVIDEPALEDVEPLPDCTVVVVPPIVVEDDTPPPLAVTDVDDPFLAELPLSVTLHVVPSVSLMVSLAKAAPAIRIAKISGRAKALLCKNDAEVIPGPPEERTEALWLPPIDD</sequence>
<name>A0A7W6V2Q3_9HYPH</name>
<dbReference type="Proteomes" id="UP000576087">
    <property type="component" value="Unassembled WGS sequence"/>
</dbReference>
<evidence type="ECO:0000313" key="2">
    <source>
        <dbReference type="Proteomes" id="UP000576087"/>
    </source>
</evidence>
<dbReference type="AlphaFoldDB" id="A0A7W6V2Q3"/>
<evidence type="ECO:0000313" key="1">
    <source>
        <dbReference type="EMBL" id="MBB4448887.1"/>
    </source>
</evidence>
<comment type="caution">
    <text evidence="1">The sequence shown here is derived from an EMBL/GenBank/DDBJ whole genome shotgun (WGS) entry which is preliminary data.</text>
</comment>
<reference evidence="1 2" key="1">
    <citation type="submission" date="2020-08" db="EMBL/GenBank/DDBJ databases">
        <title>Genomic Encyclopedia of Type Strains, Phase IV (KMG-V): Genome sequencing to study the core and pangenomes of soil and plant-associated prokaryotes.</title>
        <authorList>
            <person name="Whitman W."/>
        </authorList>
    </citation>
    <scope>NUCLEOTIDE SEQUENCE [LARGE SCALE GENOMIC DNA]</scope>
    <source>
        <strain evidence="1 2">SEMIA 452</strain>
    </source>
</reference>
<proteinExistence type="predicted"/>
<gene>
    <name evidence="1" type="ORF">GGE35_004737</name>
</gene>
<accession>A0A7W6V2Q3</accession>